<sequence>MTDRCKPGPSEPIWIIWKLLEQLEEIHRLIWALYEEPLMELMNLPEDPTQFTE</sequence>
<dbReference type="KEGG" id="scor:J3U87_22125"/>
<dbReference type="EMBL" id="CP071793">
    <property type="protein sequence ID" value="QTD48285.1"/>
    <property type="molecule type" value="Genomic_DNA"/>
</dbReference>
<organism evidence="1 2">
    <name type="scientific">Sulfidibacter corallicola</name>
    <dbReference type="NCBI Taxonomy" id="2818388"/>
    <lineage>
        <taxon>Bacteria</taxon>
        <taxon>Pseudomonadati</taxon>
        <taxon>Acidobacteriota</taxon>
        <taxon>Holophagae</taxon>
        <taxon>Acanthopleuribacterales</taxon>
        <taxon>Acanthopleuribacteraceae</taxon>
        <taxon>Sulfidibacter</taxon>
    </lineage>
</organism>
<proteinExistence type="predicted"/>
<keyword evidence="2" id="KW-1185">Reference proteome</keyword>
<accession>A0A8A4TNX4</accession>
<dbReference type="Proteomes" id="UP000663929">
    <property type="component" value="Chromosome"/>
</dbReference>
<reference evidence="1" key="1">
    <citation type="submission" date="2021-03" db="EMBL/GenBank/DDBJ databases">
        <title>Acanthopleuribacteraceae sp. M133.</title>
        <authorList>
            <person name="Wang G."/>
        </authorList>
    </citation>
    <scope>NUCLEOTIDE SEQUENCE</scope>
    <source>
        <strain evidence="1">M133</strain>
    </source>
</reference>
<evidence type="ECO:0000313" key="1">
    <source>
        <dbReference type="EMBL" id="QTD48285.1"/>
    </source>
</evidence>
<dbReference type="AlphaFoldDB" id="A0A8A4TNX4"/>
<dbReference type="RefSeq" id="WP_237377943.1">
    <property type="nucleotide sequence ID" value="NZ_CP071793.1"/>
</dbReference>
<gene>
    <name evidence="1" type="ORF">J3U87_22125</name>
</gene>
<name>A0A8A4TNX4_SULCO</name>
<protein>
    <submittedName>
        <fullName evidence="1">Uncharacterized protein</fullName>
    </submittedName>
</protein>
<evidence type="ECO:0000313" key="2">
    <source>
        <dbReference type="Proteomes" id="UP000663929"/>
    </source>
</evidence>